<feature type="compositionally biased region" description="Basic residues" evidence="6">
    <location>
        <begin position="226"/>
        <end position="242"/>
    </location>
</feature>
<keyword evidence="3" id="KW-1133">Transmembrane helix</keyword>
<evidence type="ECO:0000256" key="5">
    <source>
        <dbReference type="ARBA" id="ARBA00023136"/>
    </source>
</evidence>
<comment type="caution">
    <text evidence="9">The sequence shown here is derived from an EMBL/GenBank/DDBJ whole genome shotgun (WGS) entry which is preliminary data.</text>
</comment>
<keyword evidence="10" id="KW-1185">Reference proteome</keyword>
<dbReference type="Proteomes" id="UP001217918">
    <property type="component" value="Unassembled WGS sequence"/>
</dbReference>
<dbReference type="EMBL" id="JAQQPM010000007">
    <property type="protein sequence ID" value="KAK2073433.1"/>
    <property type="molecule type" value="Genomic_DNA"/>
</dbReference>
<dbReference type="GO" id="GO:0016491">
    <property type="term" value="F:oxidoreductase activity"/>
    <property type="evidence" value="ECO:0007669"/>
    <property type="project" value="UniProtKB-ARBA"/>
</dbReference>
<organism evidence="9 10">
    <name type="scientific">Phyllachora maydis</name>
    <dbReference type="NCBI Taxonomy" id="1825666"/>
    <lineage>
        <taxon>Eukaryota</taxon>
        <taxon>Fungi</taxon>
        <taxon>Dikarya</taxon>
        <taxon>Ascomycota</taxon>
        <taxon>Pezizomycotina</taxon>
        <taxon>Sordariomycetes</taxon>
        <taxon>Sordariomycetidae</taxon>
        <taxon>Phyllachorales</taxon>
        <taxon>Phyllachoraceae</taxon>
        <taxon>Phyllachora</taxon>
    </lineage>
</organism>
<keyword evidence="4" id="KW-0813">Transport</keyword>
<reference evidence="9" key="1">
    <citation type="journal article" date="2023" name="Mol. Plant Microbe Interact.">
        <title>Elucidating the Obligate Nature and Biological Capacity of an Invasive Fungal Corn Pathogen.</title>
        <authorList>
            <person name="MacCready J.S."/>
            <person name="Roggenkamp E.M."/>
            <person name="Gdanetz K."/>
            <person name="Chilvers M.I."/>
        </authorList>
    </citation>
    <scope>NUCLEOTIDE SEQUENCE</scope>
    <source>
        <strain evidence="9">PM02</strain>
    </source>
</reference>
<evidence type="ECO:0000313" key="9">
    <source>
        <dbReference type="EMBL" id="KAK2073433.1"/>
    </source>
</evidence>
<name>A0AAD9I935_9PEZI</name>
<evidence type="ECO:0000256" key="1">
    <source>
        <dbReference type="ARBA" id="ARBA00004141"/>
    </source>
</evidence>
<evidence type="ECO:0000256" key="6">
    <source>
        <dbReference type="SAM" id="MobiDB-lite"/>
    </source>
</evidence>
<accession>A0AAD9I935</accession>
<evidence type="ECO:0000256" key="4">
    <source>
        <dbReference type="ARBA" id="ARBA00023065"/>
    </source>
</evidence>
<dbReference type="InterPro" id="IPR021331">
    <property type="entry name" value="Hva1_TUDOR"/>
</dbReference>
<dbReference type="GO" id="GO:0016020">
    <property type="term" value="C:membrane"/>
    <property type="evidence" value="ECO:0007669"/>
    <property type="project" value="UniProtKB-SubCell"/>
</dbReference>
<evidence type="ECO:0008006" key="11">
    <source>
        <dbReference type="Google" id="ProtNLM"/>
    </source>
</evidence>
<evidence type="ECO:0000256" key="3">
    <source>
        <dbReference type="ARBA" id="ARBA00022989"/>
    </source>
</evidence>
<sequence>MAKDQPEVGDKVSWNWGGGAPGGTVSETKSDGEMAIKSKRGNTIKKKADPDNPAVHVSRAGNDVVKRASELTVEEKGGGSNGGEAEEEEEEEEEEEKEEDGGGGEDGEEGHEKDERKEKKEGGEKGTGRGKGQKRKKSVKEADGEEGDEEEQEEEGDKEEEEEQEEEDNSGKEVKKGGQQANKRRKKEKGQDVKDVQEAEAEAEDAEEDKDDKAEQEDGEDEEKPKKKGAGRPKKGDHKKAAAAKGGDMTARSTRSKDKNWDFFVCYADRAALVFVANLPLLYLLSAKNQPVKFLTGRSYETLNLFHRRAATPACRPGSTARTGPRTPWGCCGRGAAGRCWSRAAAASPWWSRWPGRCCTTERGGPVDKVGW</sequence>
<dbReference type="Pfam" id="PF11160">
    <property type="entry name" value="Hva1_TUDOR"/>
    <property type="match status" value="1"/>
</dbReference>
<feature type="compositionally biased region" description="Basic and acidic residues" evidence="6">
    <location>
        <begin position="110"/>
        <end position="127"/>
    </location>
</feature>
<evidence type="ECO:0000259" key="8">
    <source>
        <dbReference type="Pfam" id="PF11160"/>
    </source>
</evidence>
<keyword evidence="4" id="KW-0406">Ion transport</keyword>
<feature type="compositionally biased region" description="Basic and acidic residues" evidence="6">
    <location>
        <begin position="64"/>
        <end position="77"/>
    </location>
</feature>
<proteinExistence type="predicted"/>
<feature type="compositionally biased region" description="Acidic residues" evidence="6">
    <location>
        <begin position="84"/>
        <end position="109"/>
    </location>
</feature>
<comment type="subcellular location">
    <subcellularLocation>
        <location evidence="1">Membrane</location>
        <topology evidence="1">Multi-pass membrane protein</topology>
    </subcellularLocation>
</comment>
<feature type="domain" description="Ferric oxidoreductase" evidence="7">
    <location>
        <begin position="273"/>
        <end position="312"/>
    </location>
</feature>
<keyword evidence="5" id="KW-0472">Membrane</keyword>
<feature type="compositionally biased region" description="Acidic residues" evidence="6">
    <location>
        <begin position="198"/>
        <end position="222"/>
    </location>
</feature>
<evidence type="ECO:0000256" key="2">
    <source>
        <dbReference type="ARBA" id="ARBA00022692"/>
    </source>
</evidence>
<evidence type="ECO:0000313" key="10">
    <source>
        <dbReference type="Proteomes" id="UP001217918"/>
    </source>
</evidence>
<feature type="compositionally biased region" description="Acidic residues" evidence="6">
    <location>
        <begin position="143"/>
        <end position="168"/>
    </location>
</feature>
<evidence type="ECO:0000259" key="7">
    <source>
        <dbReference type="Pfam" id="PF01794"/>
    </source>
</evidence>
<dbReference type="InterPro" id="IPR013130">
    <property type="entry name" value="Fe3_Rdtase_TM_dom"/>
</dbReference>
<protein>
    <recommendedName>
        <fullName evidence="11">Hypervirulence associated protein TUDOR domain-containing protein</fullName>
    </recommendedName>
</protein>
<gene>
    <name evidence="9" type="ORF">P8C59_007718</name>
</gene>
<dbReference type="Pfam" id="PF01794">
    <property type="entry name" value="Ferric_reduct"/>
    <property type="match status" value="1"/>
</dbReference>
<dbReference type="AlphaFoldDB" id="A0AAD9I935"/>
<feature type="domain" description="Hypervirulence associated protein TUDOR" evidence="8">
    <location>
        <begin position="9"/>
        <end position="71"/>
    </location>
</feature>
<feature type="region of interest" description="Disordered" evidence="6">
    <location>
        <begin position="1"/>
        <end position="254"/>
    </location>
</feature>
<keyword evidence="2" id="KW-0812">Transmembrane</keyword>
<dbReference type="GO" id="GO:0006811">
    <property type="term" value="P:monoatomic ion transport"/>
    <property type="evidence" value="ECO:0007669"/>
    <property type="project" value="UniProtKB-KW"/>
</dbReference>
<feature type="compositionally biased region" description="Basic and acidic residues" evidence="6">
    <location>
        <begin position="1"/>
        <end position="10"/>
    </location>
</feature>